<dbReference type="AlphaFoldDB" id="A0A8B8DI80"/>
<dbReference type="GeneID" id="111126928"/>
<sequence>METTARSVEQLFLRVVECGDTKTLLKLLNFGKSSNVCDSNGDPLLFIPIVNGNVEMLDTLLTYGDCDLELSNHEDRTPLMLAVEMDDIRMIRRLIKAGSKVNAIDNLGKTPLLLALEDGKFEIAEYLIKHGSDVNSVDDLGQSALLHITRGERRDCSRIIRILLQCDYKIKEKIDEISREEIVSYQKQQERKIPTLVRKISLKMKRLPSFRQSSRITKYS</sequence>
<dbReference type="OrthoDB" id="6154527at2759"/>
<evidence type="ECO:0000256" key="3">
    <source>
        <dbReference type="PROSITE-ProRule" id="PRU00023"/>
    </source>
</evidence>
<dbReference type="GO" id="GO:0051059">
    <property type="term" value="F:NF-kappaB binding"/>
    <property type="evidence" value="ECO:0007669"/>
    <property type="project" value="TreeGrafter"/>
</dbReference>
<dbReference type="SUPFAM" id="SSF48403">
    <property type="entry name" value="Ankyrin repeat"/>
    <property type="match status" value="1"/>
</dbReference>
<dbReference type="KEGG" id="cvn:111126829"/>
<keyword evidence="4" id="KW-1185">Reference proteome</keyword>
<dbReference type="PROSITE" id="PS50088">
    <property type="entry name" value="ANK_REPEAT"/>
    <property type="match status" value="2"/>
</dbReference>
<dbReference type="InterPro" id="IPR036770">
    <property type="entry name" value="Ankyrin_rpt-contain_sf"/>
</dbReference>
<dbReference type="GO" id="GO:0005829">
    <property type="term" value="C:cytosol"/>
    <property type="evidence" value="ECO:0007669"/>
    <property type="project" value="TreeGrafter"/>
</dbReference>
<evidence type="ECO:0000313" key="5">
    <source>
        <dbReference type="RefSeq" id="XP_022327439.1"/>
    </source>
</evidence>
<feature type="repeat" description="ANK" evidence="3">
    <location>
        <begin position="74"/>
        <end position="106"/>
    </location>
</feature>
<evidence type="ECO:0000256" key="2">
    <source>
        <dbReference type="ARBA" id="ARBA00023043"/>
    </source>
</evidence>
<name>A0A8B8DI80_CRAVI</name>
<protein>
    <submittedName>
        <fullName evidence="5 6">Ankyrin repeat domain-containing protein 36B-like</fullName>
    </submittedName>
</protein>
<organism evidence="4 6">
    <name type="scientific">Crassostrea virginica</name>
    <name type="common">Eastern oyster</name>
    <dbReference type="NCBI Taxonomy" id="6565"/>
    <lineage>
        <taxon>Eukaryota</taxon>
        <taxon>Metazoa</taxon>
        <taxon>Spiralia</taxon>
        <taxon>Lophotrochozoa</taxon>
        <taxon>Mollusca</taxon>
        <taxon>Bivalvia</taxon>
        <taxon>Autobranchia</taxon>
        <taxon>Pteriomorphia</taxon>
        <taxon>Ostreida</taxon>
        <taxon>Ostreoidea</taxon>
        <taxon>Ostreidae</taxon>
        <taxon>Crassostrea</taxon>
    </lineage>
</organism>
<accession>A0A8B8DI80</accession>
<dbReference type="PROSITE" id="PS50297">
    <property type="entry name" value="ANK_REP_REGION"/>
    <property type="match status" value="2"/>
</dbReference>
<dbReference type="Gene3D" id="1.25.40.20">
    <property type="entry name" value="Ankyrin repeat-containing domain"/>
    <property type="match status" value="1"/>
</dbReference>
<evidence type="ECO:0000313" key="4">
    <source>
        <dbReference type="Proteomes" id="UP000694844"/>
    </source>
</evidence>
<evidence type="ECO:0000256" key="1">
    <source>
        <dbReference type="ARBA" id="ARBA00022737"/>
    </source>
</evidence>
<dbReference type="Proteomes" id="UP000694844">
    <property type="component" value="Chromosome 3"/>
</dbReference>
<dbReference type="GO" id="GO:0071356">
    <property type="term" value="P:cellular response to tumor necrosis factor"/>
    <property type="evidence" value="ECO:0007669"/>
    <property type="project" value="TreeGrafter"/>
</dbReference>
<dbReference type="Pfam" id="PF00023">
    <property type="entry name" value="Ank"/>
    <property type="match status" value="1"/>
</dbReference>
<proteinExistence type="predicted"/>
<dbReference type="InterPro" id="IPR051070">
    <property type="entry name" value="NF-kappa-B_inhibitor"/>
</dbReference>
<gene>
    <name evidence="6" type="primary">LOC111126928</name>
    <name evidence="5" type="synonym">LOC111126829</name>
</gene>
<reference evidence="5 6" key="1">
    <citation type="submission" date="2025-04" db="UniProtKB">
        <authorList>
            <consortium name="RefSeq"/>
        </authorList>
    </citation>
    <scope>IDENTIFICATION</scope>
    <source>
        <tissue evidence="5 6">Whole sample</tissue>
    </source>
</reference>
<evidence type="ECO:0000313" key="6">
    <source>
        <dbReference type="RefSeq" id="XP_022327583.1"/>
    </source>
</evidence>
<dbReference type="KEGG" id="cvn:111126928"/>
<dbReference type="RefSeq" id="XP_022327439.1">
    <property type="nucleotide sequence ID" value="XM_022471731.1"/>
</dbReference>
<feature type="repeat" description="ANK" evidence="3">
    <location>
        <begin position="107"/>
        <end position="139"/>
    </location>
</feature>
<dbReference type="PANTHER" id="PTHR46680">
    <property type="entry name" value="NF-KAPPA-B INHIBITOR ALPHA"/>
    <property type="match status" value="1"/>
</dbReference>
<dbReference type="Pfam" id="PF12796">
    <property type="entry name" value="Ank_2"/>
    <property type="match status" value="1"/>
</dbReference>
<dbReference type="RefSeq" id="XP_022327583.1">
    <property type="nucleotide sequence ID" value="XM_022471875.1"/>
</dbReference>
<dbReference type="SMART" id="SM00248">
    <property type="entry name" value="ANK"/>
    <property type="match status" value="3"/>
</dbReference>
<dbReference type="InterPro" id="IPR002110">
    <property type="entry name" value="Ankyrin_rpt"/>
</dbReference>
<dbReference type="PANTHER" id="PTHR46680:SF3">
    <property type="entry name" value="NF-KAPPA-B INHIBITOR CACTUS"/>
    <property type="match status" value="1"/>
</dbReference>
<keyword evidence="2 3" id="KW-0040">ANK repeat</keyword>
<keyword evidence="1" id="KW-0677">Repeat</keyword>